<dbReference type="InterPro" id="IPR038694">
    <property type="entry name" value="DUF427_sf"/>
</dbReference>
<dbReference type="RefSeq" id="WP_406697699.1">
    <property type="nucleotide sequence ID" value="NZ_CP155447.1"/>
</dbReference>
<sequence length="107" mass="12009">MGVIIREKNSGTPLAEGVAGRGLLTYEGNLYYDSRLVNHQVLRVSDRTYTCPNKGTCRWVDFIDPQGQLVQDVGWVYADPKPGHEAIKDRYGFYAGTRGATRQDDSR</sequence>
<name>A0AAU7CHC5_9BACT</name>
<organism evidence="2">
    <name type="scientific">Singulisphaera sp. Ch08</name>
    <dbReference type="NCBI Taxonomy" id="3120278"/>
    <lineage>
        <taxon>Bacteria</taxon>
        <taxon>Pseudomonadati</taxon>
        <taxon>Planctomycetota</taxon>
        <taxon>Planctomycetia</taxon>
        <taxon>Isosphaerales</taxon>
        <taxon>Isosphaeraceae</taxon>
        <taxon>Singulisphaera</taxon>
    </lineage>
</organism>
<gene>
    <name evidence="2" type="ORF">V5E97_02450</name>
</gene>
<reference evidence="2" key="1">
    <citation type="submission" date="2024-05" db="EMBL/GenBank/DDBJ databases">
        <title>Planctomycetes of the genus Singulisphaera possess chitinolytic capabilities.</title>
        <authorList>
            <person name="Ivanova A."/>
        </authorList>
    </citation>
    <scope>NUCLEOTIDE SEQUENCE</scope>
    <source>
        <strain evidence="2">Ch08T</strain>
    </source>
</reference>
<dbReference type="Gene3D" id="2.170.150.40">
    <property type="entry name" value="Domain of unknown function (DUF427)"/>
    <property type="match status" value="1"/>
</dbReference>
<protein>
    <submittedName>
        <fullName evidence="2">DUF427 domain-containing protein</fullName>
    </submittedName>
</protein>
<dbReference type="AlphaFoldDB" id="A0AAU7CHC5"/>
<dbReference type="InterPro" id="IPR007361">
    <property type="entry name" value="DUF427"/>
</dbReference>
<evidence type="ECO:0000259" key="1">
    <source>
        <dbReference type="Pfam" id="PF04248"/>
    </source>
</evidence>
<accession>A0AAU7CHC5</accession>
<proteinExistence type="predicted"/>
<feature type="domain" description="DUF427" evidence="1">
    <location>
        <begin position="26"/>
        <end position="95"/>
    </location>
</feature>
<dbReference type="EMBL" id="CP155447">
    <property type="protein sequence ID" value="XBH04897.1"/>
    <property type="molecule type" value="Genomic_DNA"/>
</dbReference>
<evidence type="ECO:0000313" key="2">
    <source>
        <dbReference type="EMBL" id="XBH04897.1"/>
    </source>
</evidence>
<dbReference type="Pfam" id="PF04248">
    <property type="entry name" value="NTP_transf_9"/>
    <property type="match status" value="1"/>
</dbReference>